<keyword evidence="1" id="KW-0813">Transport</keyword>
<keyword evidence="7" id="KW-1185">Reference proteome</keyword>
<evidence type="ECO:0000256" key="1">
    <source>
        <dbReference type="ARBA" id="ARBA00022448"/>
    </source>
</evidence>
<evidence type="ECO:0000313" key="7">
    <source>
        <dbReference type="Proteomes" id="UP000009888"/>
    </source>
</evidence>
<dbReference type="STRING" id="202789.GCA_001457435_00395"/>
<comment type="caution">
    <text evidence="6">The sequence shown here is derived from an EMBL/GenBank/DDBJ whole genome shotgun (WGS) entry which is preliminary data.</text>
</comment>
<keyword evidence="4" id="KW-1278">Translocase</keyword>
<dbReference type="SUPFAM" id="SSF52540">
    <property type="entry name" value="P-loop containing nucleoside triphosphate hydrolases"/>
    <property type="match status" value="1"/>
</dbReference>
<dbReference type="CDD" id="cd03214">
    <property type="entry name" value="ABC_Iron-Siderophores_B12_Hemin"/>
    <property type="match status" value="1"/>
</dbReference>
<dbReference type="GO" id="GO:0016887">
    <property type="term" value="F:ATP hydrolysis activity"/>
    <property type="evidence" value="ECO:0007669"/>
    <property type="project" value="InterPro"/>
</dbReference>
<dbReference type="PROSITE" id="PS50893">
    <property type="entry name" value="ABC_TRANSPORTER_2"/>
    <property type="match status" value="1"/>
</dbReference>
<dbReference type="AlphaFoldDB" id="K9F224"/>
<keyword evidence="3" id="KW-0067">ATP-binding</keyword>
<evidence type="ECO:0000313" key="6">
    <source>
        <dbReference type="EMBL" id="EKU95530.1"/>
    </source>
</evidence>
<dbReference type="PANTHER" id="PTHR42794:SF1">
    <property type="entry name" value="HEMIN IMPORT ATP-BINDING PROTEIN HMUV"/>
    <property type="match status" value="1"/>
</dbReference>
<dbReference type="NCBIfam" id="NF010068">
    <property type="entry name" value="PRK13548.1"/>
    <property type="match status" value="1"/>
</dbReference>
<protein>
    <recommendedName>
        <fullName evidence="5">ABC transporter domain-containing protein</fullName>
    </recommendedName>
</protein>
<dbReference type="eggNOG" id="COG1120">
    <property type="taxonomic scope" value="Bacteria"/>
</dbReference>
<dbReference type="Pfam" id="PF00005">
    <property type="entry name" value="ABC_tran"/>
    <property type="match status" value="1"/>
</dbReference>
<proteinExistence type="predicted"/>
<dbReference type="PATRIC" id="fig|883066.3.peg.329"/>
<sequence length="258" mass="27680">MREIVELAVEARDLHFSYGHREVLRGVSLAARAGEVVGLLGPNGTGKSTLVGVLSGDLIPASGSVELRSRAVAEYSRADLARVRAVMPQVSDFPFAYLVRDIVEMGQGPGRDDAARVDAAMRETDVIHLQDRDVTRLSGGEKARVTLARVLAQDAPIVFLDEPTAALDISHQQRTMEICARLAARGRAVIAVMHDIQLAAAYCDRIVLMSEGSIVAQGQPGEVLSADLLTRVYGWPIRVAQLPDGELAIIPRRGNAAG</sequence>
<name>K9F224_9ACTO</name>
<accession>K9F224</accession>
<dbReference type="InterPro" id="IPR017871">
    <property type="entry name" value="ABC_transporter-like_CS"/>
</dbReference>
<keyword evidence="2" id="KW-0547">Nucleotide-binding</keyword>
<dbReference type="FunFam" id="3.40.50.300:FF:000134">
    <property type="entry name" value="Iron-enterobactin ABC transporter ATP-binding protein"/>
    <property type="match status" value="1"/>
</dbReference>
<evidence type="ECO:0000256" key="3">
    <source>
        <dbReference type="ARBA" id="ARBA00022840"/>
    </source>
</evidence>
<dbReference type="EMBL" id="AGWL01000002">
    <property type="protein sequence ID" value="EKU95530.1"/>
    <property type="molecule type" value="Genomic_DNA"/>
</dbReference>
<dbReference type="InterPro" id="IPR003439">
    <property type="entry name" value="ABC_transporter-like_ATP-bd"/>
</dbReference>
<dbReference type="Proteomes" id="UP000009888">
    <property type="component" value="Unassembled WGS sequence"/>
</dbReference>
<dbReference type="SMART" id="SM00382">
    <property type="entry name" value="AAA"/>
    <property type="match status" value="1"/>
</dbReference>
<dbReference type="PROSITE" id="PS00211">
    <property type="entry name" value="ABC_TRANSPORTER_1"/>
    <property type="match status" value="1"/>
</dbReference>
<reference evidence="6 7" key="1">
    <citation type="submission" date="2012-09" db="EMBL/GenBank/DDBJ databases">
        <title>The Genome Sequence of Actinobaculum massiliae ACS-171-V-COL2.</title>
        <authorList>
            <consortium name="The Broad Institute Genome Sequencing Platform"/>
            <person name="Earl A."/>
            <person name="Ward D."/>
            <person name="Feldgarden M."/>
            <person name="Gevers D."/>
            <person name="Saerens B."/>
            <person name="Vaneechoutte M."/>
            <person name="Walker B."/>
            <person name="Young S.K."/>
            <person name="Zeng Q."/>
            <person name="Gargeya S."/>
            <person name="Fitzgerald M."/>
            <person name="Haas B."/>
            <person name="Abouelleil A."/>
            <person name="Alvarado L."/>
            <person name="Arachchi H.M."/>
            <person name="Berlin A."/>
            <person name="Chapman S.B."/>
            <person name="Goldberg J."/>
            <person name="Griggs A."/>
            <person name="Gujja S."/>
            <person name="Hansen M."/>
            <person name="Howarth C."/>
            <person name="Imamovic A."/>
            <person name="Larimer J."/>
            <person name="McCowen C."/>
            <person name="Montmayeur A."/>
            <person name="Murphy C."/>
            <person name="Neiman D."/>
            <person name="Pearson M."/>
            <person name="Priest M."/>
            <person name="Roberts A."/>
            <person name="Saif S."/>
            <person name="Shea T."/>
            <person name="Sisk P."/>
            <person name="Sykes S."/>
            <person name="Wortman J."/>
            <person name="Nusbaum C."/>
            <person name="Birren B."/>
        </authorList>
    </citation>
    <scope>NUCLEOTIDE SEQUENCE [LARGE SCALE GENOMIC DNA]</scope>
    <source>
        <strain evidence="7">ACS-171-V-Col2</strain>
    </source>
</reference>
<gene>
    <name evidence="6" type="ORF">HMPREF9233_00317</name>
</gene>
<dbReference type="GO" id="GO:0005524">
    <property type="term" value="F:ATP binding"/>
    <property type="evidence" value="ECO:0007669"/>
    <property type="project" value="UniProtKB-KW"/>
</dbReference>
<dbReference type="PANTHER" id="PTHR42794">
    <property type="entry name" value="HEMIN IMPORT ATP-BINDING PROTEIN HMUV"/>
    <property type="match status" value="1"/>
</dbReference>
<dbReference type="HOGENOM" id="CLU_000604_1_11_11"/>
<evidence type="ECO:0000256" key="2">
    <source>
        <dbReference type="ARBA" id="ARBA00022741"/>
    </source>
</evidence>
<evidence type="ECO:0000259" key="5">
    <source>
        <dbReference type="PROSITE" id="PS50893"/>
    </source>
</evidence>
<feature type="domain" description="ABC transporter" evidence="5">
    <location>
        <begin position="9"/>
        <end position="236"/>
    </location>
</feature>
<dbReference type="RefSeq" id="WP_007000535.1">
    <property type="nucleotide sequence ID" value="NZ_JH992955.1"/>
</dbReference>
<dbReference type="InterPro" id="IPR027417">
    <property type="entry name" value="P-loop_NTPase"/>
</dbReference>
<dbReference type="InterPro" id="IPR003593">
    <property type="entry name" value="AAA+_ATPase"/>
</dbReference>
<evidence type="ECO:0000256" key="4">
    <source>
        <dbReference type="ARBA" id="ARBA00022967"/>
    </source>
</evidence>
<organism evidence="6 7">
    <name type="scientific">Actinobaculum massiliense ACS-171-V-Col2</name>
    <dbReference type="NCBI Taxonomy" id="883066"/>
    <lineage>
        <taxon>Bacteria</taxon>
        <taxon>Bacillati</taxon>
        <taxon>Actinomycetota</taxon>
        <taxon>Actinomycetes</taxon>
        <taxon>Actinomycetales</taxon>
        <taxon>Actinomycetaceae</taxon>
        <taxon>Actinobaculum</taxon>
    </lineage>
</organism>
<dbReference type="Gene3D" id="3.40.50.300">
    <property type="entry name" value="P-loop containing nucleotide triphosphate hydrolases"/>
    <property type="match status" value="1"/>
</dbReference>